<proteinExistence type="predicted"/>
<dbReference type="NCBIfam" id="NF033487">
    <property type="entry name" value="Lacal_2735_fam"/>
    <property type="match status" value="1"/>
</dbReference>
<gene>
    <name evidence="1" type="ORF">Gilli_2972</name>
</gene>
<sequence length="62" mass="7178">MFGNILFKSKEERLCQKYSSLMNRAYQAALTNKDRSDELNARAKEVLEELRSLNYKGLDSCS</sequence>
<evidence type="ECO:0000313" key="1">
    <source>
        <dbReference type="EMBL" id="EHQ03582.1"/>
    </source>
</evidence>
<name>H2BS56_GILLR</name>
<organism evidence="1 2">
    <name type="scientific">Gillisia limnaea (strain DSM 15749 / LMG 21470 / R-8282)</name>
    <dbReference type="NCBI Taxonomy" id="865937"/>
    <lineage>
        <taxon>Bacteria</taxon>
        <taxon>Pseudomonadati</taxon>
        <taxon>Bacteroidota</taxon>
        <taxon>Flavobacteriia</taxon>
        <taxon>Flavobacteriales</taxon>
        <taxon>Flavobacteriaceae</taxon>
        <taxon>Gillisia</taxon>
    </lineage>
</organism>
<keyword evidence="2" id="KW-1185">Reference proteome</keyword>
<dbReference type="HOGENOM" id="CLU_2897822_0_0_10"/>
<evidence type="ECO:0008006" key="3">
    <source>
        <dbReference type="Google" id="ProtNLM"/>
    </source>
</evidence>
<dbReference type="InterPro" id="IPR045493">
    <property type="entry name" value="DUF6435"/>
</dbReference>
<evidence type="ECO:0000313" key="2">
    <source>
        <dbReference type="Proteomes" id="UP000003844"/>
    </source>
</evidence>
<protein>
    <recommendedName>
        <fullName evidence="3">Lacal_2735 family protein</fullName>
    </recommendedName>
</protein>
<dbReference type="Proteomes" id="UP000003844">
    <property type="component" value="Unassembled WGS sequence"/>
</dbReference>
<dbReference type="EMBL" id="JH594606">
    <property type="protein sequence ID" value="EHQ03582.1"/>
    <property type="molecule type" value="Genomic_DNA"/>
</dbReference>
<dbReference type="AlphaFoldDB" id="H2BS56"/>
<reference evidence="2" key="1">
    <citation type="journal article" date="2012" name="Stand. Genomic Sci.">
        <title>Genome sequence of the Antarctic rhodopsins-containing flavobacterium Gillisia limnaea type strain (R-8282(T)).</title>
        <authorList>
            <person name="Riedel T."/>
            <person name="Held B."/>
            <person name="Nolan M."/>
            <person name="Lucas S."/>
            <person name="Lapidus A."/>
            <person name="Tice H."/>
            <person name="Del Rio T.G."/>
            <person name="Cheng J.F."/>
            <person name="Han C."/>
            <person name="Tapia R."/>
            <person name="Goodwin L.A."/>
            <person name="Pitluck S."/>
            <person name="Liolios K."/>
            <person name="Mavromatis K."/>
            <person name="Pagani I."/>
            <person name="Ivanova N."/>
            <person name="Mikhailova N."/>
            <person name="Pati A."/>
            <person name="Chen A."/>
            <person name="Palaniappan K."/>
            <person name="Land M."/>
            <person name="Rohde M."/>
            <person name="Tindall B.J."/>
            <person name="Detter J.C."/>
            <person name="Goker M."/>
            <person name="Bristow J."/>
            <person name="Eisen J.A."/>
            <person name="Markowitz V."/>
            <person name="Hugenholtz P."/>
            <person name="Kyrpides N.C."/>
            <person name="Klenk H.P."/>
            <person name="Woyke T."/>
        </authorList>
    </citation>
    <scope>NUCLEOTIDE SEQUENCE [LARGE SCALE GENOMIC DNA]</scope>
    <source>
        <strain evidence="2">DSM 15749 / LMG 21470 / R-8282</strain>
    </source>
</reference>
<accession>H2BS56</accession>
<dbReference type="eggNOG" id="ENOG5033GBM">
    <property type="taxonomic scope" value="Bacteria"/>
</dbReference>
<dbReference type="OrthoDB" id="1123018at2"/>
<dbReference type="RefSeq" id="WP_006989888.1">
    <property type="nucleotide sequence ID" value="NZ_JH594606.1"/>
</dbReference>